<evidence type="ECO:0000256" key="5">
    <source>
        <dbReference type="ARBA" id="ARBA00030001"/>
    </source>
</evidence>
<proteinExistence type="inferred from homology"/>
<evidence type="ECO:0000256" key="3">
    <source>
        <dbReference type="ARBA" id="ARBA00022490"/>
    </source>
</evidence>
<gene>
    <name evidence="6" type="primary">cmr5</name>
    <name evidence="6" type="ORF">ENT08_03955</name>
</gene>
<name>A0A7V4G7I3_9BACT</name>
<organism evidence="6">
    <name type="scientific">Desulfobacca acetoxidans</name>
    <dbReference type="NCBI Taxonomy" id="60893"/>
    <lineage>
        <taxon>Bacteria</taxon>
        <taxon>Pseudomonadati</taxon>
        <taxon>Thermodesulfobacteriota</taxon>
        <taxon>Desulfobaccia</taxon>
        <taxon>Desulfobaccales</taxon>
        <taxon>Desulfobaccaceae</taxon>
        <taxon>Desulfobacca</taxon>
    </lineage>
</organism>
<evidence type="ECO:0000256" key="1">
    <source>
        <dbReference type="ARBA" id="ARBA00004496"/>
    </source>
</evidence>
<dbReference type="EMBL" id="DSXI01000227">
    <property type="protein sequence ID" value="HGS04879.1"/>
    <property type="molecule type" value="Genomic_DNA"/>
</dbReference>
<comment type="similarity">
    <text evidence="2">Belongs to the CRISPR system Cmr5 family.</text>
</comment>
<comment type="caution">
    <text evidence="6">The sequence shown here is derived from an EMBL/GenBank/DDBJ whole genome shotgun (WGS) entry which is preliminary data.</text>
</comment>
<reference evidence="6" key="1">
    <citation type="journal article" date="2020" name="mSystems">
        <title>Genome- and Community-Level Interaction Insights into Carbon Utilization and Element Cycling Functions of Hydrothermarchaeota in Hydrothermal Sediment.</title>
        <authorList>
            <person name="Zhou Z."/>
            <person name="Liu Y."/>
            <person name="Xu W."/>
            <person name="Pan J."/>
            <person name="Luo Z.H."/>
            <person name="Li M."/>
        </authorList>
    </citation>
    <scope>NUCLEOTIDE SEQUENCE [LARGE SCALE GENOMIC DNA]</scope>
    <source>
        <strain evidence="6">SpSt-548</strain>
    </source>
</reference>
<accession>A0A7V4G7I3</accession>
<dbReference type="GO" id="GO:0005737">
    <property type="term" value="C:cytoplasm"/>
    <property type="evidence" value="ECO:0007669"/>
    <property type="project" value="UniProtKB-SubCell"/>
</dbReference>
<keyword evidence="4" id="KW-0051">Antiviral defense</keyword>
<dbReference type="GO" id="GO:0051607">
    <property type="term" value="P:defense response to virus"/>
    <property type="evidence" value="ECO:0007669"/>
    <property type="project" value="UniProtKB-KW"/>
</dbReference>
<protein>
    <recommendedName>
        <fullName evidence="5">CRISPR type III-B/RAMP module-associated protein Cmr5</fullName>
    </recommendedName>
</protein>
<dbReference type="SUPFAM" id="SSF158568">
    <property type="entry name" value="AF1862-like"/>
    <property type="match status" value="1"/>
</dbReference>
<dbReference type="InterPro" id="IPR010160">
    <property type="entry name" value="CRISPR-assoc_prot_Cmr5"/>
</dbReference>
<dbReference type="Pfam" id="PF09701">
    <property type="entry name" value="Cas_Cmr5"/>
    <property type="match status" value="1"/>
</dbReference>
<evidence type="ECO:0000313" key="6">
    <source>
        <dbReference type="EMBL" id="HGS04879.1"/>
    </source>
</evidence>
<sequence length="139" mass="15669">MTTTLAQQRAAFALEQLRGLNLKADDMKSLATLLKGLPATILLNGFGQTLAYLLAKGAEKESKTKTERTEKDYQDAFRLITQWLRERRLITHQEPGGILHELAQMYQPRYLQAQEEALALLEWAKRFAAAGLGVREVTP</sequence>
<dbReference type="NCBIfam" id="TIGR01881">
    <property type="entry name" value="cas_Cmr5"/>
    <property type="match status" value="1"/>
</dbReference>
<dbReference type="AlphaFoldDB" id="A0A7V4G7I3"/>
<evidence type="ECO:0000256" key="2">
    <source>
        <dbReference type="ARBA" id="ARBA00006161"/>
    </source>
</evidence>
<evidence type="ECO:0000256" key="4">
    <source>
        <dbReference type="ARBA" id="ARBA00023118"/>
    </source>
</evidence>
<dbReference type="Gene3D" id="1.10.520.30">
    <property type="entry name" value="AF1862-like domain"/>
    <property type="match status" value="1"/>
</dbReference>
<keyword evidence="3" id="KW-0963">Cytoplasm</keyword>
<dbReference type="InterPro" id="IPR023101">
    <property type="entry name" value="AF1862-like_dom_sf"/>
</dbReference>
<comment type="subcellular location">
    <subcellularLocation>
        <location evidence="1">Cytoplasm</location>
    </subcellularLocation>
</comment>